<feature type="domain" description="Galactose-1-phosphate uridyl transferase N-terminal" evidence="15">
    <location>
        <begin position="6"/>
        <end position="172"/>
    </location>
</feature>
<proteinExistence type="inferred from homology"/>
<sequence>MKNFEFPHRRRNPLSGEWVLVSPHRNNRPWKGAVEHHSDPDLPSFKQDCPLCPKVERANGEANPDYANTFVFNNDFAALLPDSEEITSAEDDLMQAESAQGCARVVCFSPRHDKTLPELTLHELTQVVSTWKSQYQELSQDYACVQIFENKGEMMGCSQPHPHGQIWAHHHLSTEVEREDVHQAGYYLQHGRPLLADYIERELDQQSRIVEQNENWLAVVPFWAAWPFEILLVARAEVADFTQLNQVQERDLAAILKNITTRYDNLFRCRFPYSMGWHNAPATGQDNRHWRLHAHFYPPLLRSATIKKHMVGYEMLAESQRDLSAEKAAELLRQVSLTHYKEKHDE</sequence>
<evidence type="ECO:0000256" key="11">
    <source>
        <dbReference type="ARBA" id="ARBA00023144"/>
    </source>
</evidence>
<keyword evidence="9 14" id="KW-0479">Metal-binding</keyword>
<evidence type="ECO:0000256" key="13">
    <source>
        <dbReference type="NCBIfam" id="TIGR00209"/>
    </source>
</evidence>
<evidence type="ECO:0000313" key="17">
    <source>
        <dbReference type="EMBL" id="GGD60411.1"/>
    </source>
</evidence>
<evidence type="ECO:0000256" key="5">
    <source>
        <dbReference type="ARBA" id="ARBA00012384"/>
    </source>
</evidence>
<comment type="catalytic activity">
    <reaction evidence="1 14">
        <text>alpha-D-galactose 1-phosphate + UDP-alpha-D-glucose = alpha-D-glucose 1-phosphate + UDP-alpha-D-galactose</text>
        <dbReference type="Rhea" id="RHEA:13989"/>
        <dbReference type="ChEBI" id="CHEBI:58336"/>
        <dbReference type="ChEBI" id="CHEBI:58601"/>
        <dbReference type="ChEBI" id="CHEBI:58885"/>
        <dbReference type="ChEBI" id="CHEBI:66914"/>
        <dbReference type="EC" id="2.7.7.12"/>
    </reaction>
</comment>
<dbReference type="NCBIfam" id="TIGR00209">
    <property type="entry name" value="galT_1"/>
    <property type="match status" value="1"/>
</dbReference>
<dbReference type="NCBIfam" id="NF008724">
    <property type="entry name" value="PRK11720.1"/>
    <property type="match status" value="1"/>
</dbReference>
<keyword evidence="10" id="KW-0862">Zinc</keyword>
<evidence type="ECO:0000256" key="14">
    <source>
        <dbReference type="RuleBase" id="RU000506"/>
    </source>
</evidence>
<comment type="similarity">
    <text evidence="4 14">Belongs to the galactose-1-phosphate uridylyltransferase type 1 family.</text>
</comment>
<evidence type="ECO:0000313" key="18">
    <source>
        <dbReference type="Proteomes" id="UP000614272"/>
    </source>
</evidence>
<accession>A0ABQ1R6T1</accession>
<dbReference type="RefSeq" id="WP_099035836.1">
    <property type="nucleotide sequence ID" value="NZ_BMGJ01000004.1"/>
</dbReference>
<evidence type="ECO:0000256" key="2">
    <source>
        <dbReference type="ARBA" id="ARBA00001947"/>
    </source>
</evidence>
<evidence type="ECO:0000259" key="15">
    <source>
        <dbReference type="Pfam" id="PF01087"/>
    </source>
</evidence>
<dbReference type="InterPro" id="IPR005850">
    <property type="entry name" value="GalP_Utransf_C"/>
</dbReference>
<dbReference type="InterPro" id="IPR001937">
    <property type="entry name" value="GalP_UDPtransf1"/>
</dbReference>
<organism evidence="17 18">
    <name type="scientific">Lacimicrobium alkaliphilum</name>
    <dbReference type="NCBI Taxonomy" id="1526571"/>
    <lineage>
        <taxon>Bacteria</taxon>
        <taxon>Pseudomonadati</taxon>
        <taxon>Pseudomonadota</taxon>
        <taxon>Gammaproteobacteria</taxon>
        <taxon>Alteromonadales</taxon>
        <taxon>Alteromonadaceae</taxon>
        <taxon>Lacimicrobium</taxon>
    </lineage>
</organism>
<dbReference type="EC" id="2.7.7.12" evidence="5 13"/>
<evidence type="ECO:0000256" key="3">
    <source>
        <dbReference type="ARBA" id="ARBA00004947"/>
    </source>
</evidence>
<dbReference type="PROSITE" id="PS00117">
    <property type="entry name" value="GAL_P_UDP_TRANSF_I"/>
    <property type="match status" value="1"/>
</dbReference>
<dbReference type="InterPro" id="IPR019779">
    <property type="entry name" value="GalP_UDPtransf1_His-AS"/>
</dbReference>
<evidence type="ECO:0000256" key="12">
    <source>
        <dbReference type="ARBA" id="ARBA00023277"/>
    </source>
</evidence>
<comment type="cofactor">
    <cofactor evidence="2">
        <name>Zn(2+)</name>
        <dbReference type="ChEBI" id="CHEBI:29105"/>
    </cofactor>
</comment>
<dbReference type="InterPro" id="IPR005849">
    <property type="entry name" value="GalP_Utransf_N"/>
</dbReference>
<comment type="caution">
    <text evidence="17">The sequence shown here is derived from an EMBL/GenBank/DDBJ whole genome shotgun (WGS) entry which is preliminary data.</text>
</comment>
<dbReference type="InterPro" id="IPR036265">
    <property type="entry name" value="HIT-like_sf"/>
</dbReference>
<dbReference type="Pfam" id="PF02744">
    <property type="entry name" value="GalP_UDP_tr_C"/>
    <property type="match status" value="1"/>
</dbReference>
<dbReference type="GO" id="GO:0016779">
    <property type="term" value="F:nucleotidyltransferase activity"/>
    <property type="evidence" value="ECO:0007669"/>
    <property type="project" value="UniProtKB-KW"/>
</dbReference>
<comment type="pathway">
    <text evidence="3 14">Carbohydrate metabolism; galactose metabolism.</text>
</comment>
<dbReference type="PIRSF" id="PIRSF000808">
    <property type="entry name" value="GalT"/>
    <property type="match status" value="1"/>
</dbReference>
<keyword evidence="18" id="KW-1185">Reference proteome</keyword>
<reference evidence="18" key="1">
    <citation type="journal article" date="2019" name="Int. J. Syst. Evol. Microbiol.">
        <title>The Global Catalogue of Microorganisms (GCM) 10K type strain sequencing project: providing services to taxonomists for standard genome sequencing and annotation.</title>
        <authorList>
            <consortium name="The Broad Institute Genomics Platform"/>
            <consortium name="The Broad Institute Genome Sequencing Center for Infectious Disease"/>
            <person name="Wu L."/>
            <person name="Ma J."/>
        </authorList>
    </citation>
    <scope>NUCLEOTIDE SEQUENCE [LARGE SCALE GENOMIC DNA]</scope>
    <source>
        <strain evidence="18">CGMCC 1.12923</strain>
    </source>
</reference>
<dbReference type="Proteomes" id="UP000614272">
    <property type="component" value="Unassembled WGS sequence"/>
</dbReference>
<evidence type="ECO:0000256" key="1">
    <source>
        <dbReference type="ARBA" id="ARBA00001107"/>
    </source>
</evidence>
<keyword evidence="12 14" id="KW-0119">Carbohydrate metabolism</keyword>
<evidence type="ECO:0000256" key="9">
    <source>
        <dbReference type="ARBA" id="ARBA00022723"/>
    </source>
</evidence>
<dbReference type="EMBL" id="BMGJ01000004">
    <property type="protein sequence ID" value="GGD60411.1"/>
    <property type="molecule type" value="Genomic_DNA"/>
</dbReference>
<dbReference type="Gene3D" id="3.30.428.10">
    <property type="entry name" value="HIT-like"/>
    <property type="match status" value="2"/>
</dbReference>
<protein>
    <recommendedName>
        <fullName evidence="6 13">Galactose-1-phosphate uridylyltransferase</fullName>
        <ecNumber evidence="5 13">2.7.7.12</ecNumber>
    </recommendedName>
</protein>
<dbReference type="CDD" id="cd00608">
    <property type="entry name" value="GalT"/>
    <property type="match status" value="1"/>
</dbReference>
<keyword evidence="11 14" id="KW-0299">Galactose metabolism</keyword>
<feature type="domain" description="Galactose-1-phosphate uridyl transferase C-terminal" evidence="16">
    <location>
        <begin position="182"/>
        <end position="343"/>
    </location>
</feature>
<name>A0ABQ1R6T1_9ALTE</name>
<evidence type="ECO:0000259" key="16">
    <source>
        <dbReference type="Pfam" id="PF02744"/>
    </source>
</evidence>
<evidence type="ECO:0000256" key="7">
    <source>
        <dbReference type="ARBA" id="ARBA00022679"/>
    </source>
</evidence>
<evidence type="ECO:0000256" key="8">
    <source>
        <dbReference type="ARBA" id="ARBA00022695"/>
    </source>
</evidence>
<evidence type="ECO:0000256" key="10">
    <source>
        <dbReference type="ARBA" id="ARBA00022833"/>
    </source>
</evidence>
<dbReference type="PANTHER" id="PTHR11943:SF1">
    <property type="entry name" value="GALACTOSE-1-PHOSPHATE URIDYLYLTRANSFERASE"/>
    <property type="match status" value="1"/>
</dbReference>
<evidence type="ECO:0000256" key="6">
    <source>
        <dbReference type="ARBA" id="ARBA00016340"/>
    </source>
</evidence>
<keyword evidence="8 14" id="KW-0548">Nucleotidyltransferase</keyword>
<dbReference type="Pfam" id="PF01087">
    <property type="entry name" value="GalP_UDP_transf"/>
    <property type="match status" value="1"/>
</dbReference>
<evidence type="ECO:0000256" key="4">
    <source>
        <dbReference type="ARBA" id="ARBA00010951"/>
    </source>
</evidence>
<keyword evidence="7 14" id="KW-0808">Transferase</keyword>
<dbReference type="PANTHER" id="PTHR11943">
    <property type="entry name" value="GALACTOSE-1-PHOSPHATE URIDYLYLTRANSFERASE"/>
    <property type="match status" value="1"/>
</dbReference>
<gene>
    <name evidence="17" type="ORF">GCM10011357_14580</name>
</gene>
<dbReference type="SUPFAM" id="SSF54197">
    <property type="entry name" value="HIT-like"/>
    <property type="match status" value="2"/>
</dbReference>